<evidence type="ECO:0000256" key="4">
    <source>
        <dbReference type="ARBA" id="ARBA00022525"/>
    </source>
</evidence>
<feature type="active site" evidence="16">
    <location>
        <position position="235"/>
    </location>
</feature>
<evidence type="ECO:0000256" key="9">
    <source>
        <dbReference type="ARBA" id="ARBA00023157"/>
    </source>
</evidence>
<dbReference type="PANTHER" id="PTHR31884:SF9">
    <property type="entry name" value="ENDOPOLYGALACTURONASE D-RELATED"/>
    <property type="match status" value="1"/>
</dbReference>
<evidence type="ECO:0000256" key="10">
    <source>
        <dbReference type="ARBA" id="ARBA00023180"/>
    </source>
</evidence>
<keyword evidence="5 18" id="KW-0732">Signal</keyword>
<gene>
    <name evidence="19" type="ORF">FNAPI_12067</name>
</gene>
<dbReference type="SUPFAM" id="SSF51126">
    <property type="entry name" value="Pectin lyase-like"/>
    <property type="match status" value="1"/>
</dbReference>
<dbReference type="AlphaFoldDB" id="A0A8H5IFE3"/>
<organism evidence="19 20">
    <name type="scientific">Fusarium napiforme</name>
    <dbReference type="NCBI Taxonomy" id="42672"/>
    <lineage>
        <taxon>Eukaryota</taxon>
        <taxon>Fungi</taxon>
        <taxon>Dikarya</taxon>
        <taxon>Ascomycota</taxon>
        <taxon>Pezizomycotina</taxon>
        <taxon>Sordariomycetes</taxon>
        <taxon>Hypocreomycetidae</taxon>
        <taxon>Hypocreales</taxon>
        <taxon>Nectriaceae</taxon>
        <taxon>Fusarium</taxon>
        <taxon>Fusarium fujikuroi species complex</taxon>
    </lineage>
</organism>
<evidence type="ECO:0000256" key="3">
    <source>
        <dbReference type="ARBA" id="ARBA00012736"/>
    </source>
</evidence>
<comment type="similarity">
    <text evidence="2 17">Belongs to the glycosyl hydrolase 28 family.</text>
</comment>
<evidence type="ECO:0000256" key="17">
    <source>
        <dbReference type="RuleBase" id="RU361169"/>
    </source>
</evidence>
<dbReference type="Pfam" id="PF00295">
    <property type="entry name" value="Glyco_hydro_28"/>
    <property type="match status" value="1"/>
</dbReference>
<keyword evidence="10" id="KW-0325">Glycoprotein</keyword>
<evidence type="ECO:0000256" key="8">
    <source>
        <dbReference type="ARBA" id="ARBA00023145"/>
    </source>
</evidence>
<keyword evidence="20" id="KW-1185">Reference proteome</keyword>
<dbReference type="FunFam" id="2.160.20.10:FF:000002">
    <property type="entry name" value="Endopolygalacturonase D"/>
    <property type="match status" value="1"/>
</dbReference>
<keyword evidence="9" id="KW-1015">Disulfide bond</keyword>
<dbReference type="InterPro" id="IPR012334">
    <property type="entry name" value="Pectin_lyas_fold"/>
</dbReference>
<comment type="caution">
    <text evidence="19">The sequence shown here is derived from an EMBL/GenBank/DDBJ whole genome shotgun (WGS) entry which is preliminary data.</text>
</comment>
<evidence type="ECO:0000256" key="13">
    <source>
        <dbReference type="ARBA" id="ARBA00034074"/>
    </source>
</evidence>
<dbReference type="SMART" id="SM00710">
    <property type="entry name" value="PbH1"/>
    <property type="match status" value="8"/>
</dbReference>
<dbReference type="Proteomes" id="UP000574317">
    <property type="component" value="Unassembled WGS sequence"/>
</dbReference>
<evidence type="ECO:0000313" key="19">
    <source>
        <dbReference type="EMBL" id="KAF5535424.1"/>
    </source>
</evidence>
<dbReference type="GO" id="GO:0004650">
    <property type="term" value="F:polygalacturonase activity"/>
    <property type="evidence" value="ECO:0007669"/>
    <property type="project" value="UniProtKB-EC"/>
</dbReference>
<evidence type="ECO:0000313" key="20">
    <source>
        <dbReference type="Proteomes" id="UP000574317"/>
    </source>
</evidence>
<dbReference type="PROSITE" id="PS00502">
    <property type="entry name" value="POLYGALACTURONASE"/>
    <property type="match status" value="1"/>
</dbReference>
<dbReference type="InterPro" id="IPR006626">
    <property type="entry name" value="PbH1"/>
</dbReference>
<keyword evidence="4" id="KW-0964">Secreted</keyword>
<dbReference type="EC" id="3.2.1.15" evidence="3"/>
<evidence type="ECO:0000256" key="11">
    <source>
        <dbReference type="ARBA" id="ARBA00023295"/>
    </source>
</evidence>
<accession>A0A8H5IFE3</accession>
<evidence type="ECO:0000256" key="18">
    <source>
        <dbReference type="SAM" id="SignalP"/>
    </source>
</evidence>
<dbReference type="EMBL" id="JAAOAO010000597">
    <property type="protein sequence ID" value="KAF5535424.1"/>
    <property type="molecule type" value="Genomic_DNA"/>
</dbReference>
<comment type="catalytic activity">
    <reaction evidence="13">
        <text>(1,4-alpha-D-galacturonosyl)n+m + H2O = (1,4-alpha-D-galacturonosyl)n + (1,4-alpha-D-galacturonosyl)m.</text>
        <dbReference type="EC" id="3.2.1.15"/>
    </reaction>
</comment>
<comment type="subcellular location">
    <subcellularLocation>
        <location evidence="1">Secreted</location>
    </subcellularLocation>
</comment>
<evidence type="ECO:0000256" key="2">
    <source>
        <dbReference type="ARBA" id="ARBA00008834"/>
    </source>
</evidence>
<evidence type="ECO:0000256" key="6">
    <source>
        <dbReference type="ARBA" id="ARBA00022737"/>
    </source>
</evidence>
<evidence type="ECO:0000256" key="1">
    <source>
        <dbReference type="ARBA" id="ARBA00004613"/>
    </source>
</evidence>
<keyword evidence="7 17" id="KW-0378">Hydrolase</keyword>
<evidence type="ECO:0000256" key="12">
    <source>
        <dbReference type="ARBA" id="ARBA00023316"/>
    </source>
</evidence>
<evidence type="ECO:0000256" key="16">
    <source>
        <dbReference type="PROSITE-ProRule" id="PRU10052"/>
    </source>
</evidence>
<protein>
    <recommendedName>
        <fullName evidence="3">endo-polygalacturonase</fullName>
        <ecNumber evidence="3">3.2.1.15</ecNumber>
    </recommendedName>
    <alternativeName>
        <fullName evidence="15">Pectinase</fullName>
    </alternativeName>
</protein>
<feature type="chain" id="PRO_5034211890" description="endo-polygalacturonase" evidence="18">
    <location>
        <begin position="17"/>
        <end position="360"/>
    </location>
</feature>
<evidence type="ECO:0000256" key="5">
    <source>
        <dbReference type="ARBA" id="ARBA00022729"/>
    </source>
</evidence>
<dbReference type="GO" id="GO:0071555">
    <property type="term" value="P:cell wall organization"/>
    <property type="evidence" value="ECO:0007669"/>
    <property type="project" value="UniProtKB-KW"/>
</dbReference>
<reference evidence="19 20" key="1">
    <citation type="submission" date="2020-05" db="EMBL/GenBank/DDBJ databases">
        <title>Identification and distribution of gene clusters putatively required for synthesis of sphingolipid metabolism inhibitors in phylogenetically diverse species of the filamentous fungus Fusarium.</title>
        <authorList>
            <person name="Kim H.-S."/>
            <person name="Busman M."/>
            <person name="Brown D.W."/>
            <person name="Divon H."/>
            <person name="Uhlig S."/>
            <person name="Proctor R.H."/>
        </authorList>
    </citation>
    <scope>NUCLEOTIDE SEQUENCE [LARGE SCALE GENOMIC DNA]</scope>
    <source>
        <strain evidence="19 20">NRRL 25196</strain>
    </source>
</reference>
<keyword evidence="11 17" id="KW-0326">Glycosidase</keyword>
<proteinExistence type="inferred from homology"/>
<dbReference type="InterPro" id="IPR000743">
    <property type="entry name" value="Glyco_hydro_28"/>
</dbReference>
<evidence type="ECO:0000256" key="14">
    <source>
        <dbReference type="ARBA" id="ARBA00037707"/>
    </source>
</evidence>
<dbReference type="PANTHER" id="PTHR31884">
    <property type="entry name" value="POLYGALACTURONASE"/>
    <property type="match status" value="1"/>
</dbReference>
<keyword evidence="6" id="KW-0677">Repeat</keyword>
<dbReference type="Gene3D" id="2.160.20.10">
    <property type="entry name" value="Single-stranded right-handed beta-helix, Pectin lyase-like"/>
    <property type="match status" value="1"/>
</dbReference>
<dbReference type="InterPro" id="IPR050434">
    <property type="entry name" value="Glycosyl_hydrlase_28"/>
</dbReference>
<feature type="signal peptide" evidence="18">
    <location>
        <begin position="1"/>
        <end position="16"/>
    </location>
</feature>
<dbReference type="GO" id="GO:0045490">
    <property type="term" value="P:pectin catabolic process"/>
    <property type="evidence" value="ECO:0007669"/>
    <property type="project" value="TreeGrafter"/>
</dbReference>
<sequence length="360" mass="37260">MVRNIAIAALLPAAWALPSSSIQERDACTVTDYSGLATAVSSCTNIVLAGFQVPTGKQLDLSKLKAGTTVTFKGTTTFATTADNDFDPIVISGSGITITGASGHVIDGNGQAYWDGKGSNNKDNPKPDHFIVVKKTTGNSKITNLNIQNWPVHCFDITGSSQLTISGLILDNRAGDKPNAKSGSLPAAHNSDGFDISSSDHVTLDNNHVYNQDDCVAVTSGTNIVVSNMYCSGGHGLSIGSVGGKSNNVVDGVQFLDSQIVNSQNGCRIKSNSGTTGTINNVTYQNIALTNISNYGVDVQQDYLNGGPTGKPTNGVKISNITFTKVTGTVASSGQNWYILCGDGSCSGFTFSGNAITGGA</sequence>
<keyword evidence="12" id="KW-0961">Cell wall biogenesis/degradation</keyword>
<evidence type="ECO:0000256" key="15">
    <source>
        <dbReference type="ARBA" id="ARBA00083621"/>
    </source>
</evidence>
<evidence type="ECO:0000256" key="7">
    <source>
        <dbReference type="ARBA" id="ARBA00022801"/>
    </source>
</evidence>
<name>A0A8H5IFE3_9HYPO</name>
<dbReference type="InterPro" id="IPR011050">
    <property type="entry name" value="Pectin_lyase_fold/virulence"/>
</dbReference>
<keyword evidence="8" id="KW-0865">Zymogen</keyword>
<dbReference type="GO" id="GO:0005576">
    <property type="term" value="C:extracellular region"/>
    <property type="evidence" value="ECO:0007669"/>
    <property type="project" value="UniProtKB-SubCell"/>
</dbReference>
<comment type="function">
    <text evidence="14">Involved in maceration and soft-rotting of plant tissue. Hydrolyzes the 1,4-alpha glycosidic bonds of de-esterified pectate in the smooth region of the plant cell wall.</text>
</comment>